<evidence type="ECO:0000313" key="2">
    <source>
        <dbReference type="EMBL" id="MCG5078898.1"/>
    </source>
</evidence>
<accession>A0A9X1UP44</accession>
<evidence type="ECO:0000313" key="3">
    <source>
        <dbReference type="Proteomes" id="UP001139308"/>
    </source>
</evidence>
<evidence type="ECO:0000259" key="1">
    <source>
        <dbReference type="Pfam" id="PF12697"/>
    </source>
</evidence>
<dbReference type="RefSeq" id="WP_238468869.1">
    <property type="nucleotide sequence ID" value="NZ_JAKLJA010000079.1"/>
</dbReference>
<feature type="domain" description="AB hydrolase-1" evidence="1">
    <location>
        <begin position="55"/>
        <end position="296"/>
    </location>
</feature>
<dbReference type="SUPFAM" id="SSF53474">
    <property type="entry name" value="alpha/beta-Hydrolases"/>
    <property type="match status" value="1"/>
</dbReference>
<protein>
    <submittedName>
        <fullName evidence="2">Alpha/beta fold hydrolase</fullName>
    </submittedName>
</protein>
<sequence length="317" mass="35338">MTTYAQQQNWRDIQRFLPAEFQLTPPQEPQEEWWPWNGHRIHLDCYRNASAPLKVILFHGVGTNGRQMSTILGAPLAHRGFETIAIDMPEYGLTQVGRGKSVRYDDWVQAGSDLIDIELARDSRPIVLYGLSAGGMETYHVAAKNGKVSGIVGMTFLDQRIQQVRDETAYNQFMSRVGGPLAALTARTPLAGLRMPMSIASKMSTLVNDPAALKACMADKTSAGKWVTMSFLASYTGYQPAIEPEDFDVCPVLLTQPAQDRWTPLHLSQLFLQRIKRVPVAVTMLENAGHYPLEQPGLNQMVTAIHDFCVDATRDHP</sequence>
<name>A0A9X1UP44_9BURK</name>
<dbReference type="AlphaFoldDB" id="A0A9X1UP44"/>
<reference evidence="2" key="1">
    <citation type="submission" date="2022-01" db="EMBL/GenBank/DDBJ databases">
        <title>Genome sequence and assembly of Parabukholderia sp. RG36.</title>
        <authorList>
            <person name="Chhetri G."/>
        </authorList>
    </citation>
    <scope>NUCLEOTIDE SEQUENCE</scope>
    <source>
        <strain evidence="2">RG36</strain>
    </source>
</reference>
<dbReference type="Proteomes" id="UP001139308">
    <property type="component" value="Unassembled WGS sequence"/>
</dbReference>
<keyword evidence="3" id="KW-1185">Reference proteome</keyword>
<organism evidence="2 3">
    <name type="scientific">Paraburkholderia tagetis</name>
    <dbReference type="NCBI Taxonomy" id="2913261"/>
    <lineage>
        <taxon>Bacteria</taxon>
        <taxon>Pseudomonadati</taxon>
        <taxon>Pseudomonadota</taxon>
        <taxon>Betaproteobacteria</taxon>
        <taxon>Burkholderiales</taxon>
        <taxon>Burkholderiaceae</taxon>
        <taxon>Paraburkholderia</taxon>
    </lineage>
</organism>
<dbReference type="PANTHER" id="PTHR43689:SF8">
    <property type="entry name" value="ALPHA_BETA-HYDROLASES SUPERFAMILY PROTEIN"/>
    <property type="match status" value="1"/>
</dbReference>
<gene>
    <name evidence="2" type="ORF">L5014_37255</name>
</gene>
<dbReference type="GO" id="GO:0016787">
    <property type="term" value="F:hydrolase activity"/>
    <property type="evidence" value="ECO:0007669"/>
    <property type="project" value="UniProtKB-KW"/>
</dbReference>
<dbReference type="InterPro" id="IPR029058">
    <property type="entry name" value="AB_hydrolase_fold"/>
</dbReference>
<keyword evidence="2" id="KW-0378">Hydrolase</keyword>
<dbReference type="InterPro" id="IPR000073">
    <property type="entry name" value="AB_hydrolase_1"/>
</dbReference>
<dbReference type="Pfam" id="PF12697">
    <property type="entry name" value="Abhydrolase_6"/>
    <property type="match status" value="1"/>
</dbReference>
<dbReference type="EMBL" id="JAKLJA010000079">
    <property type="protein sequence ID" value="MCG5078898.1"/>
    <property type="molecule type" value="Genomic_DNA"/>
</dbReference>
<comment type="caution">
    <text evidence="2">The sequence shown here is derived from an EMBL/GenBank/DDBJ whole genome shotgun (WGS) entry which is preliminary data.</text>
</comment>
<proteinExistence type="predicted"/>
<dbReference type="PANTHER" id="PTHR43689">
    <property type="entry name" value="HYDROLASE"/>
    <property type="match status" value="1"/>
</dbReference>
<dbReference type="Gene3D" id="3.40.50.1820">
    <property type="entry name" value="alpha/beta hydrolase"/>
    <property type="match status" value="1"/>
</dbReference>